<dbReference type="GO" id="GO:0006508">
    <property type="term" value="P:proteolysis"/>
    <property type="evidence" value="ECO:0007669"/>
    <property type="project" value="UniProtKB-KW"/>
</dbReference>
<dbReference type="SUPFAM" id="SSF102712">
    <property type="entry name" value="JAB1/MPN domain"/>
    <property type="match status" value="1"/>
</dbReference>
<dbReference type="Gene3D" id="3.40.140.10">
    <property type="entry name" value="Cytidine Deaminase, domain 2"/>
    <property type="match status" value="1"/>
</dbReference>
<comment type="caution">
    <text evidence="7">The sequence shown here is derived from an EMBL/GenBank/DDBJ whole genome shotgun (WGS) entry which is preliminary data.</text>
</comment>
<dbReference type="CDD" id="cd08071">
    <property type="entry name" value="MPN_DUF2466"/>
    <property type="match status" value="1"/>
</dbReference>
<evidence type="ECO:0000256" key="2">
    <source>
        <dbReference type="ARBA" id="ARBA00022723"/>
    </source>
</evidence>
<dbReference type="InterPro" id="IPR037518">
    <property type="entry name" value="MPN"/>
</dbReference>
<evidence type="ECO:0000256" key="3">
    <source>
        <dbReference type="ARBA" id="ARBA00022801"/>
    </source>
</evidence>
<dbReference type="PROSITE" id="PS01302">
    <property type="entry name" value="UPF0758"/>
    <property type="match status" value="1"/>
</dbReference>
<accession>A0A0F9Q3J0</accession>
<dbReference type="PANTHER" id="PTHR30471">
    <property type="entry name" value="DNA REPAIR PROTEIN RADC"/>
    <property type="match status" value="1"/>
</dbReference>
<dbReference type="PANTHER" id="PTHR30471:SF3">
    <property type="entry name" value="UPF0758 PROTEIN YEES-RELATED"/>
    <property type="match status" value="1"/>
</dbReference>
<evidence type="ECO:0000259" key="6">
    <source>
        <dbReference type="PROSITE" id="PS50249"/>
    </source>
</evidence>
<protein>
    <recommendedName>
        <fullName evidence="6">MPN domain-containing protein</fullName>
    </recommendedName>
</protein>
<dbReference type="GO" id="GO:0046872">
    <property type="term" value="F:metal ion binding"/>
    <property type="evidence" value="ECO:0007669"/>
    <property type="project" value="UniProtKB-KW"/>
</dbReference>
<reference evidence="7" key="1">
    <citation type="journal article" date="2015" name="Nature">
        <title>Complex archaea that bridge the gap between prokaryotes and eukaryotes.</title>
        <authorList>
            <person name="Spang A."/>
            <person name="Saw J.H."/>
            <person name="Jorgensen S.L."/>
            <person name="Zaremba-Niedzwiedzka K."/>
            <person name="Martijn J."/>
            <person name="Lind A.E."/>
            <person name="van Eijk R."/>
            <person name="Schleper C."/>
            <person name="Guy L."/>
            <person name="Ettema T.J."/>
        </authorList>
    </citation>
    <scope>NUCLEOTIDE SEQUENCE</scope>
</reference>
<dbReference type="InterPro" id="IPR001405">
    <property type="entry name" value="UPF0758"/>
</dbReference>
<keyword evidence="4" id="KW-0862">Zinc</keyword>
<sequence length="169" mass="18628">MSQLSFSSFDSSLLVRDAQGRYLPASVDQILDAARQAIDQKMQRGTAFTSPALVKEYLVTKLSGFEHEVFAILFLDTQHRLIEYSEMFRGTIDSASVYPREVVKEALLLNAAAVIISHNHPSGHPEPSSADKALTRRLKETLALVDVRTLDHIIVGGADTTSFAERGLL</sequence>
<evidence type="ECO:0000313" key="7">
    <source>
        <dbReference type="EMBL" id="KKN38515.1"/>
    </source>
</evidence>
<keyword evidence="1" id="KW-0645">Protease</keyword>
<dbReference type="InterPro" id="IPR025657">
    <property type="entry name" value="RadC_JAB"/>
</dbReference>
<dbReference type="GO" id="GO:0008237">
    <property type="term" value="F:metallopeptidase activity"/>
    <property type="evidence" value="ECO:0007669"/>
    <property type="project" value="UniProtKB-KW"/>
</dbReference>
<proteinExistence type="predicted"/>
<evidence type="ECO:0000256" key="4">
    <source>
        <dbReference type="ARBA" id="ARBA00022833"/>
    </source>
</evidence>
<keyword evidence="3" id="KW-0378">Hydrolase</keyword>
<dbReference type="InterPro" id="IPR020891">
    <property type="entry name" value="UPF0758_CS"/>
</dbReference>
<organism evidence="7">
    <name type="scientific">marine sediment metagenome</name>
    <dbReference type="NCBI Taxonomy" id="412755"/>
    <lineage>
        <taxon>unclassified sequences</taxon>
        <taxon>metagenomes</taxon>
        <taxon>ecological metagenomes</taxon>
    </lineage>
</organism>
<evidence type="ECO:0000256" key="5">
    <source>
        <dbReference type="ARBA" id="ARBA00023049"/>
    </source>
</evidence>
<dbReference type="AlphaFoldDB" id="A0A0F9Q3J0"/>
<dbReference type="Pfam" id="PF04002">
    <property type="entry name" value="RadC"/>
    <property type="match status" value="1"/>
</dbReference>
<name>A0A0F9Q3J0_9ZZZZ</name>
<dbReference type="EMBL" id="LAZR01001823">
    <property type="protein sequence ID" value="KKN38515.1"/>
    <property type="molecule type" value="Genomic_DNA"/>
</dbReference>
<dbReference type="NCBIfam" id="TIGR00608">
    <property type="entry name" value="radc"/>
    <property type="match status" value="1"/>
</dbReference>
<gene>
    <name evidence="7" type="ORF">LCGC14_0752750</name>
</gene>
<keyword evidence="5" id="KW-0482">Metalloprotease</keyword>
<feature type="domain" description="MPN" evidence="6">
    <location>
        <begin position="47"/>
        <end position="169"/>
    </location>
</feature>
<dbReference type="PROSITE" id="PS50249">
    <property type="entry name" value="MPN"/>
    <property type="match status" value="1"/>
</dbReference>
<evidence type="ECO:0000256" key="1">
    <source>
        <dbReference type="ARBA" id="ARBA00022670"/>
    </source>
</evidence>
<keyword evidence="2" id="KW-0479">Metal-binding</keyword>